<evidence type="ECO:0000256" key="3">
    <source>
        <dbReference type="ARBA" id="ARBA00022989"/>
    </source>
</evidence>
<keyword evidence="2 5" id="KW-0812">Transmembrane</keyword>
<sequence length="321" mass="37710">MNNNGNQSHEQSTSDSHETSIPSFAQFWLILPFYIPSVVCSLFVLYYFITVRTLRAALHNHVIIILLSINLFVQLTGMLWNLIYYCQNHVLWPIPVFCIVWITVDEGLHISVTIFFAWAAIERHILIFHDRLVSTRQKTILFHYLPISTIFLYLICYISIVIIFPPCENTYDYDQIVCGYPLCYYELRLVTVWDVVVNHSVPILLIIVGSVGLLLRILHQKNRMHQPIRWRNYRKLTIQLLSISFVYLILHTPHTLMEFMYLCGIPEEVGENFMSYAEFFSYYSNLLLPFICAGSIPELKTKVKRLLSWWGRSIRTVHPQV</sequence>
<dbReference type="PROSITE" id="PS50262">
    <property type="entry name" value="G_PROTEIN_RECEP_F1_2"/>
    <property type="match status" value="1"/>
</dbReference>
<dbReference type="InterPro" id="IPR017452">
    <property type="entry name" value="GPCR_Rhodpsn_7TM"/>
</dbReference>
<reference evidence="7" key="1">
    <citation type="submission" date="2021-02" db="EMBL/GenBank/DDBJ databases">
        <authorList>
            <person name="Nowell W R."/>
        </authorList>
    </citation>
    <scope>NUCLEOTIDE SEQUENCE</scope>
</reference>
<feature type="transmembrane region" description="Helical" evidence="5">
    <location>
        <begin position="273"/>
        <end position="296"/>
    </location>
</feature>
<feature type="transmembrane region" description="Helical" evidence="5">
    <location>
        <begin position="236"/>
        <end position="253"/>
    </location>
</feature>
<gene>
    <name evidence="7" type="ORF">XAT740_LOCUS47613</name>
</gene>
<keyword evidence="3 5" id="KW-1133">Transmembrane helix</keyword>
<keyword evidence="8" id="KW-1185">Reference proteome</keyword>
<comment type="caution">
    <text evidence="7">The sequence shown here is derived from an EMBL/GenBank/DDBJ whole genome shotgun (WGS) entry which is preliminary data.</text>
</comment>
<name>A0A816AU59_ADIRI</name>
<evidence type="ECO:0000256" key="2">
    <source>
        <dbReference type="ARBA" id="ARBA00022692"/>
    </source>
</evidence>
<keyword evidence="4 5" id="KW-0472">Membrane</keyword>
<feature type="domain" description="G-protein coupled receptors family 1 profile" evidence="6">
    <location>
        <begin position="40"/>
        <end position="292"/>
    </location>
</feature>
<dbReference type="EMBL" id="CAJNOR010006640">
    <property type="protein sequence ID" value="CAF1600155.1"/>
    <property type="molecule type" value="Genomic_DNA"/>
</dbReference>
<organism evidence="7 8">
    <name type="scientific">Adineta ricciae</name>
    <name type="common">Rotifer</name>
    <dbReference type="NCBI Taxonomy" id="249248"/>
    <lineage>
        <taxon>Eukaryota</taxon>
        <taxon>Metazoa</taxon>
        <taxon>Spiralia</taxon>
        <taxon>Gnathifera</taxon>
        <taxon>Rotifera</taxon>
        <taxon>Eurotatoria</taxon>
        <taxon>Bdelloidea</taxon>
        <taxon>Adinetida</taxon>
        <taxon>Adinetidae</taxon>
        <taxon>Adineta</taxon>
    </lineage>
</organism>
<dbReference type="Gene3D" id="1.20.1070.10">
    <property type="entry name" value="Rhodopsin 7-helix transmembrane proteins"/>
    <property type="match status" value="1"/>
</dbReference>
<dbReference type="SUPFAM" id="SSF81321">
    <property type="entry name" value="Family A G protein-coupled receptor-like"/>
    <property type="match status" value="1"/>
</dbReference>
<feature type="transmembrane region" description="Helical" evidence="5">
    <location>
        <begin position="61"/>
        <end position="84"/>
    </location>
</feature>
<evidence type="ECO:0000256" key="4">
    <source>
        <dbReference type="ARBA" id="ARBA00023136"/>
    </source>
</evidence>
<proteinExistence type="predicted"/>
<dbReference type="AlphaFoldDB" id="A0A816AU59"/>
<feature type="transmembrane region" description="Helical" evidence="5">
    <location>
        <begin position="141"/>
        <end position="164"/>
    </location>
</feature>
<dbReference type="GO" id="GO:0016020">
    <property type="term" value="C:membrane"/>
    <property type="evidence" value="ECO:0007669"/>
    <property type="project" value="UniProtKB-SubCell"/>
</dbReference>
<protein>
    <recommendedName>
        <fullName evidence="6">G-protein coupled receptors family 1 profile domain-containing protein</fullName>
    </recommendedName>
</protein>
<feature type="transmembrane region" description="Helical" evidence="5">
    <location>
        <begin position="27"/>
        <end position="49"/>
    </location>
</feature>
<feature type="transmembrane region" description="Helical" evidence="5">
    <location>
        <begin position="196"/>
        <end position="215"/>
    </location>
</feature>
<evidence type="ECO:0000259" key="6">
    <source>
        <dbReference type="PROSITE" id="PS50262"/>
    </source>
</evidence>
<evidence type="ECO:0000313" key="7">
    <source>
        <dbReference type="EMBL" id="CAF1600155.1"/>
    </source>
</evidence>
<evidence type="ECO:0000256" key="1">
    <source>
        <dbReference type="ARBA" id="ARBA00004370"/>
    </source>
</evidence>
<comment type="subcellular location">
    <subcellularLocation>
        <location evidence="1">Membrane</location>
    </subcellularLocation>
</comment>
<dbReference type="CDD" id="cd00637">
    <property type="entry name" value="7tm_classA_rhodopsin-like"/>
    <property type="match status" value="1"/>
</dbReference>
<accession>A0A816AU59</accession>
<feature type="transmembrane region" description="Helical" evidence="5">
    <location>
        <begin position="90"/>
        <end position="121"/>
    </location>
</feature>
<evidence type="ECO:0000313" key="8">
    <source>
        <dbReference type="Proteomes" id="UP000663828"/>
    </source>
</evidence>
<evidence type="ECO:0000256" key="5">
    <source>
        <dbReference type="SAM" id="Phobius"/>
    </source>
</evidence>
<dbReference type="Proteomes" id="UP000663828">
    <property type="component" value="Unassembled WGS sequence"/>
</dbReference>